<comment type="caution">
    <text evidence="1">The sequence shown here is derived from an EMBL/GenBank/DDBJ whole genome shotgun (WGS) entry which is preliminary data.</text>
</comment>
<sequence>MSEDDLKGFIQTGAYPIDAVPYPLFAKMVGRKETAIKTMIEERKLPLVEIKKPGSAKEPVKYNKAGNPIIPRADNWIYLPAFNAGMRKAFFEQPKEYRDAWLLWLGL</sequence>
<dbReference type="InterPro" id="IPR038147">
    <property type="entry name" value="Cox_sf"/>
</dbReference>
<dbReference type="Gene3D" id="6.10.200.10">
    <property type="entry name" value="Regulatory phage protein Cox"/>
    <property type="match status" value="1"/>
</dbReference>
<accession>A0A743P448</accession>
<protein>
    <recommendedName>
        <fullName evidence="2">Cox protein</fullName>
    </recommendedName>
</protein>
<gene>
    <name evidence="1" type="ORF">G9F27_004949</name>
</gene>
<reference evidence="1" key="2">
    <citation type="submission" date="2020-02" db="EMBL/GenBank/DDBJ databases">
        <authorList>
            <consortium name="NCBI Pathogen Detection Project"/>
        </authorList>
    </citation>
    <scope>NUCLEOTIDE SEQUENCE</scope>
    <source>
        <strain evidence="1">MA.CK_00/00001968</strain>
    </source>
</reference>
<dbReference type="EMBL" id="DAAUQX010000070">
    <property type="protein sequence ID" value="HAF2130647.1"/>
    <property type="molecule type" value="Genomic_DNA"/>
</dbReference>
<proteinExistence type="predicted"/>
<name>A0A743P448_SALER</name>
<evidence type="ECO:0008006" key="2">
    <source>
        <dbReference type="Google" id="ProtNLM"/>
    </source>
</evidence>
<dbReference type="AlphaFoldDB" id="A0A743P448"/>
<evidence type="ECO:0000313" key="1">
    <source>
        <dbReference type="EMBL" id="HAF2130647.1"/>
    </source>
</evidence>
<organism evidence="1">
    <name type="scientific">Salmonella enterica</name>
    <name type="common">Salmonella choleraesuis</name>
    <dbReference type="NCBI Taxonomy" id="28901"/>
    <lineage>
        <taxon>Bacteria</taxon>
        <taxon>Pseudomonadati</taxon>
        <taxon>Pseudomonadota</taxon>
        <taxon>Gammaproteobacteria</taxon>
        <taxon>Enterobacterales</taxon>
        <taxon>Enterobacteriaceae</taxon>
        <taxon>Salmonella</taxon>
    </lineage>
</organism>
<reference evidence="1" key="1">
    <citation type="journal article" date="2018" name="Genome Biol.">
        <title>SKESA: strategic k-mer extension for scrupulous assemblies.</title>
        <authorList>
            <person name="Souvorov A."/>
            <person name="Agarwala R."/>
            <person name="Lipman D.J."/>
        </authorList>
    </citation>
    <scope>NUCLEOTIDE SEQUENCE</scope>
    <source>
        <strain evidence="1">MA.CK_00/00001968</strain>
    </source>
</reference>
<dbReference type="Pfam" id="PF10743">
    <property type="entry name" value="Phage_Cox"/>
    <property type="match status" value="1"/>
</dbReference>
<dbReference type="InterPro" id="IPR019679">
    <property type="entry name" value="Phage_P2_Cox"/>
</dbReference>